<name>A0ABY4I1D5_CHIFI</name>
<dbReference type="EMBL" id="CP095855">
    <property type="protein sequence ID" value="UPK68576.1"/>
    <property type="molecule type" value="Genomic_DNA"/>
</dbReference>
<organism evidence="1 2">
    <name type="scientific">Chitinophaga filiformis</name>
    <name type="common">Myxococcus filiformis</name>
    <name type="synonym">Flexibacter filiformis</name>
    <dbReference type="NCBI Taxonomy" id="104663"/>
    <lineage>
        <taxon>Bacteria</taxon>
        <taxon>Pseudomonadati</taxon>
        <taxon>Bacteroidota</taxon>
        <taxon>Chitinophagia</taxon>
        <taxon>Chitinophagales</taxon>
        <taxon>Chitinophagaceae</taxon>
        <taxon>Chitinophaga</taxon>
    </lineage>
</organism>
<sequence length="72" mass="8189">MEIGIFRTNICTHQDKNDVIQAIQQHFNTSNCSIDIEDCDKVMRVVAGPAIVEENDIILFVSKMGYQCEKLD</sequence>
<accession>A0ABY4I1D5</accession>
<dbReference type="RefSeq" id="WP_247810968.1">
    <property type="nucleotide sequence ID" value="NZ_CP095855.1"/>
</dbReference>
<dbReference type="Proteomes" id="UP000830198">
    <property type="component" value="Chromosome"/>
</dbReference>
<evidence type="ECO:0000313" key="2">
    <source>
        <dbReference type="Proteomes" id="UP000830198"/>
    </source>
</evidence>
<keyword evidence="2" id="KW-1185">Reference proteome</keyword>
<protein>
    <submittedName>
        <fullName evidence="1">Uncharacterized protein</fullName>
    </submittedName>
</protein>
<evidence type="ECO:0000313" key="1">
    <source>
        <dbReference type="EMBL" id="UPK68576.1"/>
    </source>
</evidence>
<reference evidence="1 2" key="1">
    <citation type="submission" date="2022-04" db="EMBL/GenBank/DDBJ databases">
        <title>The arsenic-methylating capacity of Chitinophaga filiformis YT5 during chitin decomposition.</title>
        <authorList>
            <person name="Chen G."/>
            <person name="Liang Y."/>
        </authorList>
    </citation>
    <scope>NUCLEOTIDE SEQUENCE [LARGE SCALE GENOMIC DNA]</scope>
    <source>
        <strain evidence="1 2">YT5</strain>
    </source>
</reference>
<gene>
    <name evidence="1" type="ORF">MYF79_26825</name>
</gene>
<proteinExistence type="predicted"/>